<organism evidence="1 2">
    <name type="scientific">Gigaspora rosea</name>
    <dbReference type="NCBI Taxonomy" id="44941"/>
    <lineage>
        <taxon>Eukaryota</taxon>
        <taxon>Fungi</taxon>
        <taxon>Fungi incertae sedis</taxon>
        <taxon>Mucoromycota</taxon>
        <taxon>Glomeromycotina</taxon>
        <taxon>Glomeromycetes</taxon>
        <taxon>Diversisporales</taxon>
        <taxon>Gigasporaceae</taxon>
        <taxon>Gigaspora</taxon>
    </lineage>
</organism>
<dbReference type="Gene3D" id="1.10.510.10">
    <property type="entry name" value="Transferase(Phosphotransferase) domain 1"/>
    <property type="match status" value="1"/>
</dbReference>
<gene>
    <name evidence="1" type="ORF">C2G38_2088330</name>
</gene>
<accession>A0A397V6W9</accession>
<dbReference type="Proteomes" id="UP000266673">
    <property type="component" value="Unassembled WGS sequence"/>
</dbReference>
<dbReference type="InterPro" id="IPR011009">
    <property type="entry name" value="Kinase-like_dom_sf"/>
</dbReference>
<proteinExistence type="predicted"/>
<name>A0A397V6W9_9GLOM</name>
<keyword evidence="2" id="KW-1185">Reference proteome</keyword>
<sequence length="123" mass="14793">MEIVLNKLRPLIPPIPESCYISFMKRCWDNDPEKRPSALKICETFSEWQNDENVLFKLIEYDKKSRQISNAEWQNEQKILFELTEYNKKIKIIRNYKTNDNFSDEISLDQSSNYNTFQLNSED</sequence>
<comment type="caution">
    <text evidence="1">The sequence shown here is derived from an EMBL/GenBank/DDBJ whole genome shotgun (WGS) entry which is preliminary data.</text>
</comment>
<dbReference type="OrthoDB" id="2490842at2759"/>
<feature type="non-terminal residue" evidence="1">
    <location>
        <position position="123"/>
    </location>
</feature>
<dbReference type="EMBL" id="QKWP01000608">
    <property type="protein sequence ID" value="RIB17378.1"/>
    <property type="molecule type" value="Genomic_DNA"/>
</dbReference>
<dbReference type="SUPFAM" id="SSF56112">
    <property type="entry name" value="Protein kinase-like (PK-like)"/>
    <property type="match status" value="1"/>
</dbReference>
<evidence type="ECO:0008006" key="3">
    <source>
        <dbReference type="Google" id="ProtNLM"/>
    </source>
</evidence>
<evidence type="ECO:0000313" key="1">
    <source>
        <dbReference type="EMBL" id="RIB17378.1"/>
    </source>
</evidence>
<reference evidence="1 2" key="1">
    <citation type="submission" date="2018-06" db="EMBL/GenBank/DDBJ databases">
        <title>Comparative genomics reveals the genomic features of Rhizophagus irregularis, R. cerebriforme, R. diaphanum and Gigaspora rosea, and their symbiotic lifestyle signature.</title>
        <authorList>
            <person name="Morin E."/>
            <person name="San Clemente H."/>
            <person name="Chen E.C.H."/>
            <person name="De La Providencia I."/>
            <person name="Hainaut M."/>
            <person name="Kuo A."/>
            <person name="Kohler A."/>
            <person name="Murat C."/>
            <person name="Tang N."/>
            <person name="Roy S."/>
            <person name="Loubradou J."/>
            <person name="Henrissat B."/>
            <person name="Grigoriev I.V."/>
            <person name="Corradi N."/>
            <person name="Roux C."/>
            <person name="Martin F.M."/>
        </authorList>
    </citation>
    <scope>NUCLEOTIDE SEQUENCE [LARGE SCALE GENOMIC DNA]</scope>
    <source>
        <strain evidence="1 2">DAOM 194757</strain>
    </source>
</reference>
<dbReference type="AlphaFoldDB" id="A0A397V6W9"/>
<protein>
    <recommendedName>
        <fullName evidence="3">Serine-threonine/tyrosine-protein kinase catalytic domain-containing protein</fullName>
    </recommendedName>
</protein>
<evidence type="ECO:0000313" key="2">
    <source>
        <dbReference type="Proteomes" id="UP000266673"/>
    </source>
</evidence>